<evidence type="ECO:0000313" key="2">
    <source>
        <dbReference type="Proteomes" id="UP000030686"/>
    </source>
</evidence>
<dbReference type="Proteomes" id="UP000030686">
    <property type="component" value="Unassembled WGS sequence"/>
</dbReference>
<gene>
    <name evidence="1" type="ORF">PROQFM164_S02g003091</name>
</gene>
<dbReference type="OrthoDB" id="4327238at2759"/>
<dbReference type="STRING" id="1365484.W6Q962"/>
<dbReference type="AlphaFoldDB" id="W6Q962"/>
<protein>
    <submittedName>
        <fullName evidence="1">Genomic scaffold, ProqFM164S02</fullName>
    </submittedName>
</protein>
<keyword evidence="2" id="KW-1185">Reference proteome</keyword>
<name>W6Q962_PENRF</name>
<evidence type="ECO:0000313" key="1">
    <source>
        <dbReference type="EMBL" id="CDM32940.1"/>
    </source>
</evidence>
<accession>W6Q962</accession>
<proteinExistence type="predicted"/>
<dbReference type="EMBL" id="HG792016">
    <property type="protein sequence ID" value="CDM32940.1"/>
    <property type="molecule type" value="Genomic_DNA"/>
</dbReference>
<organism evidence="1 2">
    <name type="scientific">Penicillium roqueforti (strain FM164)</name>
    <dbReference type="NCBI Taxonomy" id="1365484"/>
    <lineage>
        <taxon>Eukaryota</taxon>
        <taxon>Fungi</taxon>
        <taxon>Dikarya</taxon>
        <taxon>Ascomycota</taxon>
        <taxon>Pezizomycotina</taxon>
        <taxon>Eurotiomycetes</taxon>
        <taxon>Eurotiomycetidae</taxon>
        <taxon>Eurotiales</taxon>
        <taxon>Aspergillaceae</taxon>
        <taxon>Penicillium</taxon>
    </lineage>
</organism>
<reference evidence="1" key="1">
    <citation type="journal article" date="2014" name="Nat. Commun.">
        <title>Multiple recent horizontal transfers of a large genomic region in cheese making fungi.</title>
        <authorList>
            <person name="Cheeseman K."/>
            <person name="Ropars J."/>
            <person name="Renault P."/>
            <person name="Dupont J."/>
            <person name="Gouzy J."/>
            <person name="Branca A."/>
            <person name="Abraham A.L."/>
            <person name="Ceppi M."/>
            <person name="Conseiller E."/>
            <person name="Debuchy R."/>
            <person name="Malagnac F."/>
            <person name="Goarin A."/>
            <person name="Silar P."/>
            <person name="Lacoste S."/>
            <person name="Sallet E."/>
            <person name="Bensimon A."/>
            <person name="Giraud T."/>
            <person name="Brygoo Y."/>
        </authorList>
    </citation>
    <scope>NUCLEOTIDE SEQUENCE [LARGE SCALE GENOMIC DNA]</scope>
    <source>
        <strain evidence="1">FM164</strain>
    </source>
</reference>
<sequence>MISIRENNEYIPAALRIRFNSQQPWLDFQIDKAHVVFPATWTDMKLVLKGTSIQYDTFIHTRQQSAIEGKKDYQACFFELSPSASPVFAGPFWELNHDQSVR</sequence>